<proteinExistence type="predicted"/>
<dbReference type="InterPro" id="IPR029062">
    <property type="entry name" value="Class_I_gatase-like"/>
</dbReference>
<dbReference type="PROSITE" id="PS51257">
    <property type="entry name" value="PROKAR_LIPOPROTEIN"/>
    <property type="match status" value="1"/>
</dbReference>
<comment type="caution">
    <text evidence="2">The sequence shown here is derived from an EMBL/GenBank/DDBJ whole genome shotgun (WGS) entry which is preliminary data.</text>
</comment>
<evidence type="ECO:0008006" key="4">
    <source>
        <dbReference type="Google" id="ProtNLM"/>
    </source>
</evidence>
<sequence length="593" mass="65662">MKKLIVQIIVLFFASFWLSCSKNSDPEPATEEKRILMFLAPDNVYYSEYIVAYEALKALGYTIELVSATDEDVTPYMLPSGTTIEETANTLPGNNKFNEFKMQFKDLFGIDWQHSHNTVPIKISGIKSIHSIEDMSEYLGIVIAGGTGILNLRADGVYDVQAGISANDIQLTVQKLNTLASQALKSGKPILAQCHGASLPVFWKIEGSETPFMSGQIATGYPEASTESTYQNLGVELRDEDKVVVSSPNAALADLGEGDFKIVTSRDWYPQTVAHATKVFVNILESFPDVEHRQEQKKVLIMHGGPLNESNCSPSNRANDIPCLYEGGVNLPADFTHVKALLQSDNSDGYQFLVSDVNITNPTLPYTETDQTSIENYLATFDVVVFFKHWSTGVNTALQNALVSYVDNGGGVLALHHALYNDVDDANASLNKNILTTQLFGATSEENTWSAVRENYQMYSTNFGHFISTYHIPTSAINEAPLHWTHYPLISTTNRSLSVYPTINIFDEIYNNKVFVASVSFGDEINQITPLFSNNLTGGQAHTEGYVRLFNKNNDNKIGRIACFQAGESRSSFNLGSTYAQVIRNSLIWLTFK</sequence>
<evidence type="ECO:0000313" key="2">
    <source>
        <dbReference type="EMBL" id="GCC53453.1"/>
    </source>
</evidence>
<evidence type="ECO:0000313" key="3">
    <source>
        <dbReference type="Proteomes" id="UP000288227"/>
    </source>
</evidence>
<organism evidence="2 3">
    <name type="scientific">Chryseotalea sanaruensis</name>
    <dbReference type="NCBI Taxonomy" id="2482724"/>
    <lineage>
        <taxon>Bacteria</taxon>
        <taxon>Pseudomonadati</taxon>
        <taxon>Bacteroidota</taxon>
        <taxon>Cytophagia</taxon>
        <taxon>Cytophagales</taxon>
        <taxon>Chryseotaleaceae</taxon>
        <taxon>Chryseotalea</taxon>
    </lineage>
</organism>
<dbReference type="Gene3D" id="3.40.50.880">
    <property type="match status" value="2"/>
</dbReference>
<feature type="chain" id="PRO_5019377812" description="ThuA-like domain-containing protein" evidence="1">
    <location>
        <begin position="20"/>
        <end position="593"/>
    </location>
</feature>
<dbReference type="OrthoDB" id="1466621at2"/>
<reference evidence="2 3" key="1">
    <citation type="submission" date="2018-11" db="EMBL/GenBank/DDBJ databases">
        <title>Chryseotalea sanarue gen. nov., sp., nov., a member of the family Cytophagaceae, isolated from a brackish lake in Hamamatsu Japan.</title>
        <authorList>
            <person name="Maejima Y."/>
            <person name="Iino T."/>
            <person name="Muraguchi Y."/>
            <person name="Fukuda K."/>
            <person name="Ohkuma M."/>
            <person name="Moriuchi R."/>
            <person name="Dohra H."/>
            <person name="Kimbara K."/>
            <person name="Shintani M."/>
        </authorList>
    </citation>
    <scope>NUCLEOTIDE SEQUENCE [LARGE SCALE GENOMIC DNA]</scope>
    <source>
        <strain evidence="2 3">Ys</strain>
    </source>
</reference>
<gene>
    <name evidence="2" type="ORF">SanaruYs_36970</name>
</gene>
<name>A0A401UEY2_9BACT</name>
<evidence type="ECO:0000256" key="1">
    <source>
        <dbReference type="SAM" id="SignalP"/>
    </source>
</evidence>
<protein>
    <recommendedName>
        <fullName evidence="4">ThuA-like domain-containing protein</fullName>
    </recommendedName>
</protein>
<keyword evidence="3" id="KW-1185">Reference proteome</keyword>
<dbReference type="AlphaFoldDB" id="A0A401UEY2"/>
<dbReference type="SUPFAM" id="SSF52317">
    <property type="entry name" value="Class I glutamine amidotransferase-like"/>
    <property type="match status" value="2"/>
</dbReference>
<dbReference type="Proteomes" id="UP000288227">
    <property type="component" value="Unassembled WGS sequence"/>
</dbReference>
<accession>A0A401UEY2</accession>
<keyword evidence="1" id="KW-0732">Signal</keyword>
<dbReference type="RefSeq" id="WP_127124107.1">
    <property type="nucleotide sequence ID" value="NZ_BHXQ01000008.1"/>
</dbReference>
<dbReference type="EMBL" id="BHXQ01000008">
    <property type="protein sequence ID" value="GCC53453.1"/>
    <property type="molecule type" value="Genomic_DNA"/>
</dbReference>
<feature type="signal peptide" evidence="1">
    <location>
        <begin position="1"/>
        <end position="19"/>
    </location>
</feature>